<evidence type="ECO:0000256" key="4">
    <source>
        <dbReference type="ARBA" id="ARBA00022989"/>
    </source>
</evidence>
<evidence type="ECO:0000256" key="1">
    <source>
        <dbReference type="ARBA" id="ARBA00004651"/>
    </source>
</evidence>
<keyword evidence="3" id="KW-0812">Transmembrane</keyword>
<sequence length="665" mass="77820">MFRKIDRMSFAILTFLSIRAQAGRQEQVIDYLTNITHNLQTQHSGVYNCWLLHFSNNTVQSPILNNIAQHLSNQDVSLLQSNHRGQHVPTFREPNMVIILWGTQQQTFDNFYTSQLIVNIPPECPTIVLFELDETGTDQPRKIADYFRKRLVFYFVLISFNKDAVFCFRYQPLRITSHSGLPTLDQLFFDRLQTIQFKTLVAGYVKDYYTSIYCEKLPGEDIRLFLLFAETQQLTFHLQQLRCNSNESMAQCVSRYNPIHLILNRFFMAQYDKFAVSGVAMEQFAIATPKGRLLTVWEIMLKPFEHSAWGMILGMLVTYQIIHQLKPTLFSNNLLALALFGFDKRQLVLSKSFEKITACALIVLFFQLKCAYEAKLVSYITEAPRVPDAKSVEDLRERNITVHYRNFNITLVHKLNGMVQFYGKNQFEFDGITIVENRAALITEKLFADNMDGYGMQYTLLSENVYEAIPFYVFGAKSLLVRRFHNFQQRVFEAGMQQRWRREYYNCFLWYIIRDRLKYTHHSERTYDGSSIIISYNHLKPLMLFFFVQWALEHLDIMSRKTVVISFAILALLSIRTQADRQEDIIDYLPSITHNLHTQHSGFSIKFVLSLMLNDIAQRLSNLDVSLLQSDHRGELLRFFRVPNLVIIFIKLAAYVRSHRGVVFS</sequence>
<evidence type="ECO:0000256" key="7">
    <source>
        <dbReference type="ARBA" id="ARBA00023180"/>
    </source>
</evidence>
<accession>A0A182HJP5</accession>
<dbReference type="VEuPathDB" id="VectorBase:AARA21_011980"/>
<keyword evidence="6" id="KW-0675">Receptor</keyword>
<dbReference type="Proteomes" id="UP000075840">
    <property type="component" value="Unassembled WGS sequence"/>
</dbReference>
<keyword evidence="5" id="KW-0472">Membrane</keyword>
<dbReference type="PANTHER" id="PTHR42643:SF41">
    <property type="entry name" value="IONOTROPIC RECEPTOR 20A-RELATED"/>
    <property type="match status" value="1"/>
</dbReference>
<dbReference type="EnsemblMetazoa" id="AARA001468-RA">
    <property type="protein sequence ID" value="AARA001468-PA"/>
    <property type="gene ID" value="AARA001468"/>
</dbReference>
<evidence type="ECO:0000256" key="6">
    <source>
        <dbReference type="ARBA" id="ARBA00023170"/>
    </source>
</evidence>
<evidence type="ECO:0000313" key="8">
    <source>
        <dbReference type="EnsemblMetazoa" id="AARA001468-PA"/>
    </source>
</evidence>
<dbReference type="PANTHER" id="PTHR42643">
    <property type="entry name" value="IONOTROPIC RECEPTOR 20A-RELATED"/>
    <property type="match status" value="1"/>
</dbReference>
<evidence type="ECO:0000256" key="3">
    <source>
        <dbReference type="ARBA" id="ARBA00022692"/>
    </source>
</evidence>
<dbReference type="GO" id="GO:0005886">
    <property type="term" value="C:plasma membrane"/>
    <property type="evidence" value="ECO:0007669"/>
    <property type="project" value="UniProtKB-SubCell"/>
</dbReference>
<reference evidence="8" key="1">
    <citation type="submission" date="2022-08" db="UniProtKB">
        <authorList>
            <consortium name="EnsemblMetazoa"/>
        </authorList>
    </citation>
    <scope>IDENTIFICATION</scope>
    <source>
        <strain evidence="8">Dongola</strain>
    </source>
</reference>
<evidence type="ECO:0000313" key="9">
    <source>
        <dbReference type="Proteomes" id="UP000075840"/>
    </source>
</evidence>
<dbReference type="EMBL" id="APCN01002195">
    <property type="status" value="NOT_ANNOTATED_CDS"/>
    <property type="molecule type" value="Genomic_DNA"/>
</dbReference>
<evidence type="ECO:0000256" key="2">
    <source>
        <dbReference type="ARBA" id="ARBA00022475"/>
    </source>
</evidence>
<evidence type="ECO:0000256" key="5">
    <source>
        <dbReference type="ARBA" id="ARBA00023136"/>
    </source>
</evidence>
<comment type="subcellular location">
    <subcellularLocation>
        <location evidence="1">Cell membrane</location>
        <topology evidence="1">Multi-pass membrane protein</topology>
    </subcellularLocation>
</comment>
<organism evidence="8 9">
    <name type="scientific">Anopheles arabiensis</name>
    <name type="common">Mosquito</name>
    <dbReference type="NCBI Taxonomy" id="7173"/>
    <lineage>
        <taxon>Eukaryota</taxon>
        <taxon>Metazoa</taxon>
        <taxon>Ecdysozoa</taxon>
        <taxon>Arthropoda</taxon>
        <taxon>Hexapoda</taxon>
        <taxon>Insecta</taxon>
        <taxon>Pterygota</taxon>
        <taxon>Neoptera</taxon>
        <taxon>Endopterygota</taxon>
        <taxon>Diptera</taxon>
        <taxon>Nematocera</taxon>
        <taxon>Culicoidea</taxon>
        <taxon>Culicidae</taxon>
        <taxon>Anophelinae</taxon>
        <taxon>Anopheles</taxon>
    </lineage>
</organism>
<keyword evidence="2" id="KW-1003">Cell membrane</keyword>
<proteinExistence type="predicted"/>
<keyword evidence="9" id="KW-1185">Reference proteome</keyword>
<name>A0A182HJP5_ANOAR</name>
<dbReference type="VEuPathDB" id="VectorBase:AARA001468"/>
<dbReference type="InterPro" id="IPR052192">
    <property type="entry name" value="Insect_Ionotropic_Sensory_Rcpt"/>
</dbReference>
<protein>
    <submittedName>
        <fullName evidence="8">Uncharacterized protein</fullName>
    </submittedName>
</protein>
<dbReference type="AlphaFoldDB" id="A0A182HJP5"/>
<keyword evidence="4" id="KW-1133">Transmembrane helix</keyword>
<keyword evidence="7" id="KW-0325">Glycoprotein</keyword>